<comment type="caution">
    <text evidence="2">The sequence shown here is derived from an EMBL/GenBank/DDBJ whole genome shotgun (WGS) entry which is preliminary data.</text>
</comment>
<accession>A0A246RPC0</accession>
<reference evidence="2 3" key="1">
    <citation type="submission" date="2017-03" db="EMBL/GenBank/DDBJ databases">
        <title>Whole genome sequence of Micromonospora wenchangensis, isolated from mangrove soil.</title>
        <authorList>
            <person name="Yang H."/>
        </authorList>
    </citation>
    <scope>NUCLEOTIDE SEQUENCE [LARGE SCALE GENOMIC DNA]</scope>
    <source>
        <strain evidence="2 3">CCTCC AA 2012002</strain>
    </source>
</reference>
<gene>
    <name evidence="2" type="ORF">B5D80_09680</name>
</gene>
<evidence type="ECO:0000256" key="1">
    <source>
        <dbReference type="SAM" id="MobiDB-lite"/>
    </source>
</evidence>
<protein>
    <submittedName>
        <fullName evidence="2">Uncharacterized protein</fullName>
    </submittedName>
</protein>
<name>A0A246RPC0_9ACTN</name>
<keyword evidence="3" id="KW-1185">Reference proteome</keyword>
<dbReference type="EMBL" id="MZMV01000012">
    <property type="protein sequence ID" value="OWV09265.1"/>
    <property type="molecule type" value="Genomic_DNA"/>
</dbReference>
<feature type="region of interest" description="Disordered" evidence="1">
    <location>
        <begin position="1"/>
        <end position="106"/>
    </location>
</feature>
<dbReference type="Proteomes" id="UP000197174">
    <property type="component" value="Unassembled WGS sequence"/>
</dbReference>
<feature type="compositionally biased region" description="Low complexity" evidence="1">
    <location>
        <begin position="75"/>
        <end position="89"/>
    </location>
</feature>
<organism evidence="2 3">
    <name type="scientific">Micromonospora wenchangensis</name>
    <dbReference type="NCBI Taxonomy" id="1185415"/>
    <lineage>
        <taxon>Bacteria</taxon>
        <taxon>Bacillati</taxon>
        <taxon>Actinomycetota</taxon>
        <taxon>Actinomycetes</taxon>
        <taxon>Micromonosporales</taxon>
        <taxon>Micromonosporaceae</taxon>
        <taxon>Micromonospora</taxon>
    </lineage>
</organism>
<dbReference type="AlphaFoldDB" id="A0A246RPC0"/>
<feature type="compositionally biased region" description="Basic residues" evidence="1">
    <location>
        <begin position="27"/>
        <end position="47"/>
    </location>
</feature>
<proteinExistence type="predicted"/>
<sequence>MPGGAGAAAGPAPRVPPRPSPGAAGRPPRRWRAPRRHLPPTGPRRRPTAPAWYGEAARRRARPAGAGGLSGVRVPPAAARRGGTTRGATGRPGGPGSRADHRPGPR</sequence>
<evidence type="ECO:0000313" key="3">
    <source>
        <dbReference type="Proteomes" id="UP000197174"/>
    </source>
</evidence>
<evidence type="ECO:0000313" key="2">
    <source>
        <dbReference type="EMBL" id="OWV09265.1"/>
    </source>
</evidence>